<evidence type="ECO:0000313" key="7">
    <source>
        <dbReference type="Proteomes" id="UP000236751"/>
    </source>
</evidence>
<evidence type="ECO:0000256" key="4">
    <source>
        <dbReference type="ARBA" id="ARBA00023136"/>
    </source>
</evidence>
<dbReference type="EMBL" id="FNVK01000016">
    <property type="protein sequence ID" value="SEF92776.1"/>
    <property type="molecule type" value="Genomic_DNA"/>
</dbReference>
<organism evidence="6 7">
    <name type="scientific">Nitrosospira multiformis (strain ATCC 25196 / NCIMB 11849 / C 71)</name>
    <dbReference type="NCBI Taxonomy" id="323848"/>
    <lineage>
        <taxon>Bacteria</taxon>
        <taxon>Pseudomonadati</taxon>
        <taxon>Pseudomonadota</taxon>
        <taxon>Betaproteobacteria</taxon>
        <taxon>Nitrosomonadales</taxon>
        <taxon>Nitrosomonadaceae</taxon>
        <taxon>Nitrosospira</taxon>
    </lineage>
</organism>
<dbReference type="InterPro" id="IPR007318">
    <property type="entry name" value="Phopholipid_MeTrfase"/>
</dbReference>
<dbReference type="AlphaFoldDB" id="A0A1H5W0M9"/>
<keyword evidence="3 5" id="KW-1133">Transmembrane helix</keyword>
<dbReference type="Gene3D" id="1.20.120.1630">
    <property type="match status" value="1"/>
</dbReference>
<comment type="subcellular location">
    <subcellularLocation>
        <location evidence="1">Endomembrane system</location>
        <topology evidence="1">Multi-pass membrane protein</topology>
    </subcellularLocation>
</comment>
<feature type="transmembrane region" description="Helical" evidence="5">
    <location>
        <begin position="107"/>
        <end position="130"/>
    </location>
</feature>
<accession>A0A1H5W0M9</accession>
<dbReference type="Pfam" id="PF04191">
    <property type="entry name" value="PEMT"/>
    <property type="match status" value="1"/>
</dbReference>
<keyword evidence="4 5" id="KW-0472">Membrane</keyword>
<dbReference type="GO" id="GO:0008168">
    <property type="term" value="F:methyltransferase activity"/>
    <property type="evidence" value="ECO:0007669"/>
    <property type="project" value="UniProtKB-KW"/>
</dbReference>
<feature type="transmembrane region" description="Helical" evidence="5">
    <location>
        <begin position="81"/>
        <end position="101"/>
    </location>
</feature>
<gene>
    <name evidence="6" type="ORF">SAMN05216403_1162</name>
</gene>
<dbReference type="Proteomes" id="UP000236751">
    <property type="component" value="Unassembled WGS sequence"/>
</dbReference>
<evidence type="ECO:0000256" key="3">
    <source>
        <dbReference type="ARBA" id="ARBA00022989"/>
    </source>
</evidence>
<evidence type="ECO:0000256" key="1">
    <source>
        <dbReference type="ARBA" id="ARBA00004127"/>
    </source>
</evidence>
<dbReference type="GO" id="GO:0032259">
    <property type="term" value="P:methylation"/>
    <property type="evidence" value="ECO:0007669"/>
    <property type="project" value="UniProtKB-KW"/>
</dbReference>
<dbReference type="GO" id="GO:0012505">
    <property type="term" value="C:endomembrane system"/>
    <property type="evidence" value="ECO:0007669"/>
    <property type="project" value="UniProtKB-SubCell"/>
</dbReference>
<sequence>MSARIDGRQRGKAGMTPLSKILHSQRFHIYSGVLLATLFGFFAWAHFNKYLETGEWTLLLVILSETLTTGFFIFRSTPRTVSVALSDWLVAIAGSFAPLLLRPATWGVFPAASSLIALGTLLQIVSLLSLNRSFALVAAKREIKTAWMYGIVRHPLYACYFLVFGGYVLVHTTLTNVLIFAATMGFLWVRIQREERHLALDPAYRTYMLRVPYRLVPFVF</sequence>
<protein>
    <submittedName>
        <fullName evidence="6">Protein-S-isoprenylcysteine O-methyltransferase Ste14</fullName>
    </submittedName>
</protein>
<evidence type="ECO:0000256" key="2">
    <source>
        <dbReference type="ARBA" id="ARBA00022692"/>
    </source>
</evidence>
<dbReference type="RefSeq" id="WP_238529817.1">
    <property type="nucleotide sequence ID" value="NC_007614.1"/>
</dbReference>
<evidence type="ECO:0000256" key="5">
    <source>
        <dbReference type="SAM" id="Phobius"/>
    </source>
</evidence>
<name>A0A1H5W0M9_NITMU</name>
<proteinExistence type="predicted"/>
<evidence type="ECO:0000313" key="6">
    <source>
        <dbReference type="EMBL" id="SEF92776.1"/>
    </source>
</evidence>
<feature type="transmembrane region" description="Helical" evidence="5">
    <location>
        <begin position="27"/>
        <end position="44"/>
    </location>
</feature>
<feature type="transmembrane region" description="Helical" evidence="5">
    <location>
        <begin position="56"/>
        <end position="74"/>
    </location>
</feature>
<keyword evidence="2 5" id="KW-0812">Transmembrane</keyword>
<reference evidence="6 7" key="1">
    <citation type="submission" date="2016-10" db="EMBL/GenBank/DDBJ databases">
        <authorList>
            <person name="de Groot N.N."/>
        </authorList>
    </citation>
    <scope>NUCLEOTIDE SEQUENCE [LARGE SCALE GENOMIC DNA]</scope>
    <source>
        <strain evidence="6 7">Nl13</strain>
    </source>
</reference>
<keyword evidence="6" id="KW-0489">Methyltransferase</keyword>
<keyword evidence="6" id="KW-0808">Transferase</keyword>